<evidence type="ECO:0000256" key="1">
    <source>
        <dbReference type="ARBA" id="ARBA00004141"/>
    </source>
</evidence>
<evidence type="ECO:0000256" key="5">
    <source>
        <dbReference type="SAM" id="MobiDB-lite"/>
    </source>
</evidence>
<feature type="region of interest" description="Disordered" evidence="5">
    <location>
        <begin position="199"/>
        <end position="245"/>
    </location>
</feature>
<dbReference type="InterPro" id="IPR037185">
    <property type="entry name" value="EmrE-like"/>
</dbReference>
<evidence type="ECO:0000313" key="7">
    <source>
        <dbReference type="EMBL" id="CBJ25776.1"/>
    </source>
</evidence>
<evidence type="ECO:0000256" key="4">
    <source>
        <dbReference type="ARBA" id="ARBA00023136"/>
    </source>
</evidence>
<name>D7G783_ECTSI</name>
<organism evidence="7 8">
    <name type="scientific">Ectocarpus siliculosus</name>
    <name type="common">Brown alga</name>
    <name type="synonym">Conferva siliculosa</name>
    <dbReference type="NCBI Taxonomy" id="2880"/>
    <lineage>
        <taxon>Eukaryota</taxon>
        <taxon>Sar</taxon>
        <taxon>Stramenopiles</taxon>
        <taxon>Ochrophyta</taxon>
        <taxon>PX clade</taxon>
        <taxon>Phaeophyceae</taxon>
        <taxon>Ectocarpales</taxon>
        <taxon>Ectocarpaceae</taxon>
        <taxon>Ectocarpus</taxon>
    </lineage>
</organism>
<evidence type="ECO:0000256" key="3">
    <source>
        <dbReference type="ARBA" id="ARBA00022989"/>
    </source>
</evidence>
<dbReference type="Pfam" id="PF04142">
    <property type="entry name" value="Nuc_sug_transp"/>
    <property type="match status" value="1"/>
</dbReference>
<dbReference type="GO" id="GO:0000139">
    <property type="term" value="C:Golgi membrane"/>
    <property type="evidence" value="ECO:0007669"/>
    <property type="project" value="InterPro"/>
</dbReference>
<feature type="compositionally biased region" description="Polar residues" evidence="5">
    <location>
        <begin position="234"/>
        <end position="245"/>
    </location>
</feature>
<feature type="transmembrane region" description="Helical" evidence="6">
    <location>
        <begin position="94"/>
        <end position="111"/>
    </location>
</feature>
<dbReference type="EMBL" id="FN649035">
    <property type="protein sequence ID" value="CBJ25776.1"/>
    <property type="molecule type" value="Genomic_DNA"/>
</dbReference>
<feature type="transmembrane region" description="Helical" evidence="6">
    <location>
        <begin position="54"/>
        <end position="73"/>
    </location>
</feature>
<keyword evidence="4 6" id="KW-0472">Membrane</keyword>
<comment type="subcellular location">
    <subcellularLocation>
        <location evidence="1">Membrane</location>
        <topology evidence="1">Multi-pass membrane protein</topology>
    </subcellularLocation>
</comment>
<dbReference type="NCBIfam" id="TIGR00803">
    <property type="entry name" value="nst"/>
    <property type="match status" value="1"/>
</dbReference>
<evidence type="ECO:0000313" key="8">
    <source>
        <dbReference type="Proteomes" id="UP000002630"/>
    </source>
</evidence>
<dbReference type="Proteomes" id="UP000002630">
    <property type="component" value="Linkage Group LG02"/>
</dbReference>
<evidence type="ECO:0000256" key="6">
    <source>
        <dbReference type="SAM" id="Phobius"/>
    </source>
</evidence>
<protein>
    <submittedName>
        <fullName evidence="7">Uncharacterized protein</fullName>
    </submittedName>
</protein>
<dbReference type="OrthoDB" id="408493at2759"/>
<dbReference type="eggNOG" id="KOG2234">
    <property type="taxonomic scope" value="Eukaryota"/>
</dbReference>
<gene>
    <name evidence="7" type="ORF">Esi_0008_0249</name>
</gene>
<keyword evidence="8" id="KW-1185">Reference proteome</keyword>
<dbReference type="AlphaFoldDB" id="D7G783"/>
<reference evidence="7 8" key="1">
    <citation type="journal article" date="2010" name="Nature">
        <title>The Ectocarpus genome and the independent evolution of multicellularity in brown algae.</title>
        <authorList>
            <person name="Cock J.M."/>
            <person name="Sterck L."/>
            <person name="Rouze P."/>
            <person name="Scornet D."/>
            <person name="Allen A.E."/>
            <person name="Amoutzias G."/>
            <person name="Anthouard V."/>
            <person name="Artiguenave F."/>
            <person name="Aury J.M."/>
            <person name="Badger J.H."/>
            <person name="Beszteri B."/>
            <person name="Billiau K."/>
            <person name="Bonnet E."/>
            <person name="Bothwell J.H."/>
            <person name="Bowler C."/>
            <person name="Boyen C."/>
            <person name="Brownlee C."/>
            <person name="Carrano C.J."/>
            <person name="Charrier B."/>
            <person name="Cho G.Y."/>
            <person name="Coelho S.M."/>
            <person name="Collen J."/>
            <person name="Corre E."/>
            <person name="Da Silva C."/>
            <person name="Delage L."/>
            <person name="Delaroque N."/>
            <person name="Dittami S.M."/>
            <person name="Doulbeau S."/>
            <person name="Elias M."/>
            <person name="Farnham G."/>
            <person name="Gachon C.M."/>
            <person name="Gschloessl B."/>
            <person name="Heesch S."/>
            <person name="Jabbari K."/>
            <person name="Jubin C."/>
            <person name="Kawai H."/>
            <person name="Kimura K."/>
            <person name="Kloareg B."/>
            <person name="Kupper F.C."/>
            <person name="Lang D."/>
            <person name="Le Bail A."/>
            <person name="Leblanc C."/>
            <person name="Lerouge P."/>
            <person name="Lohr M."/>
            <person name="Lopez P.J."/>
            <person name="Martens C."/>
            <person name="Maumus F."/>
            <person name="Michel G."/>
            <person name="Miranda-Saavedra D."/>
            <person name="Morales J."/>
            <person name="Moreau H."/>
            <person name="Motomura T."/>
            <person name="Nagasato C."/>
            <person name="Napoli C.A."/>
            <person name="Nelson D.R."/>
            <person name="Nyvall-Collen P."/>
            <person name="Peters A.F."/>
            <person name="Pommier C."/>
            <person name="Potin P."/>
            <person name="Poulain J."/>
            <person name="Quesneville H."/>
            <person name="Read B."/>
            <person name="Rensing S.A."/>
            <person name="Ritter A."/>
            <person name="Rousvoal S."/>
            <person name="Samanta M."/>
            <person name="Samson G."/>
            <person name="Schroeder D.C."/>
            <person name="Segurens B."/>
            <person name="Strittmatter M."/>
            <person name="Tonon T."/>
            <person name="Tregear J.W."/>
            <person name="Valentin K."/>
            <person name="von Dassow P."/>
            <person name="Yamagishi T."/>
            <person name="Van de Peer Y."/>
            <person name="Wincker P."/>
        </authorList>
    </citation>
    <scope>NUCLEOTIDE SEQUENCE [LARGE SCALE GENOMIC DNA]</scope>
    <source>
        <strain evidence="8">Ec32 / CCAP1310/4</strain>
    </source>
</reference>
<dbReference type="OMA" id="FFAYTPM"/>
<evidence type="ECO:0000256" key="2">
    <source>
        <dbReference type="ARBA" id="ARBA00022692"/>
    </source>
</evidence>
<dbReference type="EMBL" id="FN649727">
    <property type="protein sequence ID" value="CBJ25776.1"/>
    <property type="molecule type" value="Genomic_DNA"/>
</dbReference>
<dbReference type="InterPro" id="IPR007271">
    <property type="entry name" value="Nuc_sug_transpt"/>
</dbReference>
<feature type="transmembrane region" description="Helical" evidence="6">
    <location>
        <begin position="117"/>
        <end position="140"/>
    </location>
</feature>
<keyword evidence="3 6" id="KW-1133">Transmembrane helix</keyword>
<dbReference type="InParanoid" id="D7G783"/>
<dbReference type="STRING" id="2880.D7G783"/>
<accession>D7G783</accession>
<dbReference type="SUPFAM" id="SSF103481">
    <property type="entry name" value="Multidrug resistance efflux transporter EmrE"/>
    <property type="match status" value="1"/>
</dbReference>
<dbReference type="PANTHER" id="PTHR10231">
    <property type="entry name" value="NUCLEOTIDE-SUGAR TRANSMEMBRANE TRANSPORTER"/>
    <property type="match status" value="1"/>
</dbReference>
<proteinExistence type="predicted"/>
<keyword evidence="2 6" id="KW-0812">Transmembrane</keyword>
<dbReference type="GO" id="GO:0015165">
    <property type="term" value="F:pyrimidine nucleotide-sugar transmembrane transporter activity"/>
    <property type="evidence" value="ECO:0007669"/>
    <property type="project" value="InterPro"/>
</dbReference>
<sequence>MKILTTAIFSVVLMGRSFHARKWRALVLLVLGVTLVSNGSYVSAGKEDKKGVGWEYVIGVAAVLAEVSLSGFVSVFFEKVLKSRVVNLSVWDRNFQLAMYSIVFYLPMALWDEGPLFQGWTVSAGILSVLGSAGGILVALTMKYTDAVLKTFATSGAIIVTAVGGHFTLGSPLDIPIGVGAGCTVLSLLNYSDDGAPVAAPDTGSGGGSNGTVAATGARGGDADGDDEAGLSLLTRTGAPSESAA</sequence>